<feature type="transmembrane region" description="Helical" evidence="7">
    <location>
        <begin position="232"/>
        <end position="249"/>
    </location>
</feature>
<sequence>MTTVSAKHSQKTQKWFRVPSLIQFRRLSQLTFFIIFLYLIVRGRGEPALPEGWRISGAVNPEVLFLANPLTWLLTVIASRTLILKPIWLMVGFVAVTLVFGRVFCGWVCPLGTCLDAAGAVLRPRRLELAAARRQASGAKESLAGSLFSHRTKYYLLLFLALLAVVGVNLVGWMDPLAILMRATTYAFAPAAQFGAASVVSAAEAFPGVHSVAAGARAWLQANIFVTTQPNFAQAWLHLGIFVGILALARWRRRWWCQYICPLGAFYGLLGRLAPWRRYLATSACSECGVCGNLCRMDAVEAKSPQDVDPSECIRCMECTDVCPREGITFGWRAPELAPQPAPRPLDLTRRGILVSLGSAAFLAPLVRLSSSIPTTGGAPIADRTDTYLLRPPGARPEADFLRMCIRCGECLRICPRNALHPTLAETGLEGLWTPRLVPRFGYCELSCTLCTRVCPTTALTPLTPKRKRREVKIGTALVDRTRCIAWAENLDCGVCEEVCPVAPKAIVLRGGGRGRGAGERVAAPEVIADRCVGCGLCENKCPTEGAAAIRVTRRGESRHQLA</sequence>
<dbReference type="EMBL" id="CP030759">
    <property type="protein sequence ID" value="AXA37208.1"/>
    <property type="molecule type" value="Genomic_DNA"/>
</dbReference>
<keyword evidence="7" id="KW-0472">Membrane</keyword>
<feature type="domain" description="4Fe-4S ferredoxin-type" evidence="8">
    <location>
        <begin position="523"/>
        <end position="553"/>
    </location>
</feature>
<evidence type="ECO:0000256" key="5">
    <source>
        <dbReference type="ARBA" id="ARBA00023004"/>
    </source>
</evidence>
<feature type="domain" description="4Fe-4S ferredoxin-type" evidence="8">
    <location>
        <begin position="303"/>
        <end position="333"/>
    </location>
</feature>
<name>A0A2Z4Y8R3_SUMC1</name>
<dbReference type="PANTHER" id="PTHR30176:SF3">
    <property type="entry name" value="FERREDOXIN-TYPE PROTEIN NAPH"/>
    <property type="match status" value="1"/>
</dbReference>
<keyword evidence="2" id="KW-0004">4Fe-4S</keyword>
<dbReference type="InterPro" id="IPR017896">
    <property type="entry name" value="4Fe4S_Fe-S-bd"/>
</dbReference>
<dbReference type="Pfam" id="PF13237">
    <property type="entry name" value="Fer4_10"/>
    <property type="match status" value="1"/>
</dbReference>
<evidence type="ECO:0000256" key="3">
    <source>
        <dbReference type="ARBA" id="ARBA00022723"/>
    </source>
</evidence>
<evidence type="ECO:0000256" key="4">
    <source>
        <dbReference type="ARBA" id="ARBA00022982"/>
    </source>
</evidence>
<evidence type="ECO:0000259" key="8">
    <source>
        <dbReference type="PROSITE" id="PS51379"/>
    </source>
</evidence>
<keyword evidence="1" id="KW-0813">Transport</keyword>
<gene>
    <name evidence="9" type="ORF">BRCON_2438</name>
</gene>
<feature type="domain" description="4Fe-4S ferredoxin-type" evidence="8">
    <location>
        <begin position="395"/>
        <end position="425"/>
    </location>
</feature>
<dbReference type="GO" id="GO:0005886">
    <property type="term" value="C:plasma membrane"/>
    <property type="evidence" value="ECO:0007669"/>
    <property type="project" value="TreeGrafter"/>
</dbReference>
<feature type="transmembrane region" description="Helical" evidence="7">
    <location>
        <begin position="24"/>
        <end position="41"/>
    </location>
</feature>
<dbReference type="KEGG" id="schv:BRCON_2438"/>
<keyword evidence="7" id="KW-0812">Transmembrane</keyword>
<feature type="domain" description="4Fe-4S ferredoxin-type" evidence="8">
    <location>
        <begin position="433"/>
        <end position="466"/>
    </location>
</feature>
<dbReference type="Gene3D" id="3.30.70.20">
    <property type="match status" value="3"/>
</dbReference>
<dbReference type="PANTHER" id="PTHR30176">
    <property type="entry name" value="FERREDOXIN-TYPE PROTEIN NAPH"/>
    <property type="match status" value="1"/>
</dbReference>
<dbReference type="Proteomes" id="UP000262583">
    <property type="component" value="Chromosome"/>
</dbReference>
<evidence type="ECO:0000256" key="2">
    <source>
        <dbReference type="ARBA" id="ARBA00022485"/>
    </source>
</evidence>
<evidence type="ECO:0000313" key="9">
    <source>
        <dbReference type="EMBL" id="AXA37208.1"/>
    </source>
</evidence>
<keyword evidence="4" id="KW-0249">Electron transport</keyword>
<keyword evidence="7" id="KW-1133">Transmembrane helix</keyword>
<feature type="transmembrane region" description="Helical" evidence="7">
    <location>
        <begin position="89"/>
        <end position="115"/>
    </location>
</feature>
<feature type="transmembrane region" description="Helical" evidence="7">
    <location>
        <begin position="256"/>
        <end position="276"/>
    </location>
</feature>
<evidence type="ECO:0000256" key="6">
    <source>
        <dbReference type="ARBA" id="ARBA00023014"/>
    </source>
</evidence>
<evidence type="ECO:0000256" key="1">
    <source>
        <dbReference type="ARBA" id="ARBA00022448"/>
    </source>
</evidence>
<dbReference type="Pfam" id="PF12838">
    <property type="entry name" value="Fer4_7"/>
    <property type="match status" value="1"/>
</dbReference>
<evidence type="ECO:0000313" key="10">
    <source>
        <dbReference type="Proteomes" id="UP000262583"/>
    </source>
</evidence>
<dbReference type="PROSITE" id="PS51379">
    <property type="entry name" value="4FE4S_FER_2"/>
    <property type="match status" value="5"/>
</dbReference>
<evidence type="ECO:0000256" key="7">
    <source>
        <dbReference type="SAM" id="Phobius"/>
    </source>
</evidence>
<organism evidence="9 10">
    <name type="scientific">Sumerlaea chitinivorans</name>
    <dbReference type="NCBI Taxonomy" id="2250252"/>
    <lineage>
        <taxon>Bacteria</taxon>
        <taxon>Candidatus Sumerlaeota</taxon>
        <taxon>Candidatus Sumerlaeia</taxon>
        <taxon>Candidatus Sumerlaeales</taxon>
        <taxon>Candidatus Sumerlaeaceae</taxon>
        <taxon>Candidatus Sumerlaea</taxon>
    </lineage>
</organism>
<dbReference type="InterPro" id="IPR017900">
    <property type="entry name" value="4Fe4S_Fe_S_CS"/>
</dbReference>
<accession>A0A2Z4Y8R3</accession>
<dbReference type="GO" id="GO:0051539">
    <property type="term" value="F:4 iron, 4 sulfur cluster binding"/>
    <property type="evidence" value="ECO:0007669"/>
    <property type="project" value="UniProtKB-KW"/>
</dbReference>
<dbReference type="CDD" id="cd16373">
    <property type="entry name" value="DMSOR_beta_like"/>
    <property type="match status" value="1"/>
</dbReference>
<dbReference type="AlphaFoldDB" id="A0A2Z4Y8R3"/>
<feature type="transmembrane region" description="Helical" evidence="7">
    <location>
        <begin position="62"/>
        <end position="83"/>
    </location>
</feature>
<dbReference type="SUPFAM" id="SSF54862">
    <property type="entry name" value="4Fe-4S ferredoxins"/>
    <property type="match status" value="2"/>
</dbReference>
<dbReference type="InterPro" id="IPR051684">
    <property type="entry name" value="Electron_Trans/Redox"/>
</dbReference>
<proteinExistence type="predicted"/>
<keyword evidence="6" id="KW-0411">Iron-sulfur</keyword>
<dbReference type="Pfam" id="PF12801">
    <property type="entry name" value="Fer4_5"/>
    <property type="match status" value="2"/>
</dbReference>
<protein>
    <submittedName>
        <fullName evidence="9">Ferredoxin</fullName>
    </submittedName>
</protein>
<feature type="transmembrane region" description="Helical" evidence="7">
    <location>
        <begin position="154"/>
        <end position="174"/>
    </location>
</feature>
<keyword evidence="3" id="KW-0479">Metal-binding</keyword>
<reference evidence="9 10" key="1">
    <citation type="submission" date="2018-05" db="EMBL/GenBank/DDBJ databases">
        <title>A metagenomic window into the 2 km-deep terrestrial subsurface aquifer revealed taxonomically and functionally diverse microbial community comprising novel uncultured bacterial lineages.</title>
        <authorList>
            <person name="Kadnikov V.V."/>
            <person name="Mardanov A.V."/>
            <person name="Beletsky A.V."/>
            <person name="Banks D."/>
            <person name="Pimenov N.V."/>
            <person name="Frank Y.A."/>
            <person name="Karnachuk O.V."/>
            <person name="Ravin N.V."/>
        </authorList>
    </citation>
    <scope>NUCLEOTIDE SEQUENCE [LARGE SCALE GENOMIC DNA]</scope>
    <source>
        <strain evidence="9">BY</strain>
    </source>
</reference>
<feature type="domain" description="4Fe-4S ferredoxin-type" evidence="8">
    <location>
        <begin position="475"/>
        <end position="512"/>
    </location>
</feature>
<keyword evidence="5" id="KW-0408">Iron</keyword>
<dbReference type="PROSITE" id="PS00198">
    <property type="entry name" value="4FE4S_FER_1"/>
    <property type="match status" value="3"/>
</dbReference>
<dbReference type="GO" id="GO:0046872">
    <property type="term" value="F:metal ion binding"/>
    <property type="evidence" value="ECO:0007669"/>
    <property type="project" value="UniProtKB-KW"/>
</dbReference>